<comment type="caution">
    <text evidence="2">The sequence shown here is derived from an EMBL/GenBank/DDBJ whole genome shotgun (WGS) entry which is preliminary data.</text>
</comment>
<reference evidence="2" key="1">
    <citation type="submission" date="2021-01" db="EMBL/GenBank/DDBJ databases">
        <authorList>
            <person name="Li R."/>
            <person name="Bekaert M."/>
        </authorList>
    </citation>
    <scope>NUCLEOTIDE SEQUENCE</scope>
    <source>
        <strain evidence="2">Farmed</strain>
    </source>
</reference>
<feature type="transmembrane region" description="Helical" evidence="1">
    <location>
        <begin position="150"/>
        <end position="170"/>
    </location>
</feature>
<dbReference type="Proteomes" id="UP000597762">
    <property type="component" value="Unassembled WGS sequence"/>
</dbReference>
<dbReference type="AlphaFoldDB" id="A0A812DW59"/>
<keyword evidence="1" id="KW-1133">Transmembrane helix</keyword>
<proteinExistence type="predicted"/>
<protein>
    <submittedName>
        <fullName evidence="2">Uncharacterized protein</fullName>
    </submittedName>
</protein>
<feature type="transmembrane region" description="Helical" evidence="1">
    <location>
        <begin position="59"/>
        <end position="85"/>
    </location>
</feature>
<keyword evidence="3" id="KW-1185">Reference proteome</keyword>
<evidence type="ECO:0000256" key="1">
    <source>
        <dbReference type="SAM" id="Phobius"/>
    </source>
</evidence>
<feature type="transmembrane region" description="Helical" evidence="1">
    <location>
        <begin position="26"/>
        <end position="53"/>
    </location>
</feature>
<sequence>MTFLNCNIQCQIYTILHKHFFLSPSVFSFFFFSVLSSVFFLLSSLFIFCFSLFLYHNDLLLLFLTFSLHFPCSLFLSFSFYIFFVCINVSRFFSAFSLCLVFFLFQFIFIFLTHNSFILSFFLSFLLSPHLIFCFHFFVSFLAFLANFNLLMHFPLFPVLFYFFPFLFYFFSQTLFLVSVFPFPSFFRPFFLYLFSSSPLLSF</sequence>
<feature type="transmembrane region" description="Helical" evidence="1">
    <location>
        <begin position="118"/>
        <end position="143"/>
    </location>
</feature>
<gene>
    <name evidence="2" type="ORF">SPHA_61638</name>
</gene>
<evidence type="ECO:0000313" key="3">
    <source>
        <dbReference type="Proteomes" id="UP000597762"/>
    </source>
</evidence>
<feature type="transmembrane region" description="Helical" evidence="1">
    <location>
        <begin position="92"/>
        <end position="112"/>
    </location>
</feature>
<keyword evidence="1" id="KW-0472">Membrane</keyword>
<evidence type="ECO:0000313" key="2">
    <source>
        <dbReference type="EMBL" id="CAE1309986.1"/>
    </source>
</evidence>
<name>A0A812DW59_ACAPH</name>
<keyword evidence="1" id="KW-0812">Transmembrane</keyword>
<accession>A0A812DW59</accession>
<organism evidence="2 3">
    <name type="scientific">Acanthosepion pharaonis</name>
    <name type="common">Pharaoh cuttlefish</name>
    <name type="synonym">Sepia pharaonis</name>
    <dbReference type="NCBI Taxonomy" id="158019"/>
    <lineage>
        <taxon>Eukaryota</taxon>
        <taxon>Metazoa</taxon>
        <taxon>Spiralia</taxon>
        <taxon>Lophotrochozoa</taxon>
        <taxon>Mollusca</taxon>
        <taxon>Cephalopoda</taxon>
        <taxon>Coleoidea</taxon>
        <taxon>Decapodiformes</taxon>
        <taxon>Sepiida</taxon>
        <taxon>Sepiina</taxon>
        <taxon>Sepiidae</taxon>
        <taxon>Acanthosepion</taxon>
    </lineage>
</organism>
<dbReference type="EMBL" id="CAHIKZ030004380">
    <property type="protein sequence ID" value="CAE1309986.1"/>
    <property type="molecule type" value="Genomic_DNA"/>
</dbReference>